<comment type="similarity">
    <text evidence="4 22">Belongs to the glycosyl hydrolase 17 family.</text>
</comment>
<evidence type="ECO:0000256" key="10">
    <source>
        <dbReference type="ARBA" id="ARBA00022622"/>
    </source>
</evidence>
<evidence type="ECO:0000256" key="7">
    <source>
        <dbReference type="ARBA" id="ARBA00022475"/>
    </source>
</evidence>
<evidence type="ECO:0000256" key="17">
    <source>
        <dbReference type="ARBA" id="ARBA00023316"/>
    </source>
</evidence>
<dbReference type="SUPFAM" id="SSF51445">
    <property type="entry name" value="(Trans)glycosidases"/>
    <property type="match status" value="1"/>
</dbReference>
<evidence type="ECO:0000256" key="21">
    <source>
        <dbReference type="ARBA" id="ARBA00032906"/>
    </source>
</evidence>
<evidence type="ECO:0000256" key="4">
    <source>
        <dbReference type="ARBA" id="ARBA00008773"/>
    </source>
</evidence>
<keyword evidence="7" id="KW-1003">Cell membrane</keyword>
<comment type="catalytic activity">
    <reaction evidence="1">
        <text>Hydrolysis of (1-&gt;3)-beta-D-glucosidic linkages in (1-&gt;3)-beta-D-glucans.</text>
        <dbReference type="EC" id="3.2.1.39"/>
    </reaction>
</comment>
<dbReference type="PANTHER" id="PTHR16631">
    <property type="entry name" value="GLUCAN 1,3-BETA-GLUCOSIDASE"/>
    <property type="match status" value="1"/>
</dbReference>
<evidence type="ECO:0000256" key="20">
    <source>
        <dbReference type="ARBA" id="ARBA00032134"/>
    </source>
</evidence>
<evidence type="ECO:0000256" key="1">
    <source>
        <dbReference type="ARBA" id="ARBA00000382"/>
    </source>
</evidence>
<organism evidence="24 25">
    <name type="scientific">Podospora australis</name>
    <dbReference type="NCBI Taxonomy" id="1536484"/>
    <lineage>
        <taxon>Eukaryota</taxon>
        <taxon>Fungi</taxon>
        <taxon>Dikarya</taxon>
        <taxon>Ascomycota</taxon>
        <taxon>Pezizomycotina</taxon>
        <taxon>Sordariomycetes</taxon>
        <taxon>Sordariomycetidae</taxon>
        <taxon>Sordariales</taxon>
        <taxon>Podosporaceae</taxon>
        <taxon>Podospora</taxon>
    </lineage>
</organism>
<dbReference type="InterPro" id="IPR050732">
    <property type="entry name" value="Beta-glucan_modifiers"/>
</dbReference>
<keyword evidence="15" id="KW-0119">Carbohydrate metabolism</keyword>
<comment type="function">
    <text evidence="19">Glucanases play a role in cell expansion during growth, in cell-cell fusion during mating, and in spore release during sporulation. This enzyme may be involved in beta-glucan degradation and also function biosynthetically as a transglycosylase.</text>
</comment>
<sequence>MKPTFVLAVLAATMSSAAAAALGFNYGNINKFNAVKVRKEYVDEFNTAKALVGGGNRFTSARLYTGVQGGTTNGPNEAIQAAIDTNTSLLLGLWCSAGEDVFANELLALQNAIGKWGESFARLVVGISVGSEDLYRISPTGIENHSYAGAGPDVIVRYIRRVRAIIQGTVLDKKPVGHVDTWTAWVNGTNQPVIDACDWIGMDAYPYFQSKVSNAIEYNNGLFQDALGQTRAAVGGKPVWITETGFPATGKTSGAAVPSIENAARYWNEVGCPMFGRENVWWYTLQDNSVGDDPSFGVIGSTGLTTTPRFDISCKQDSP</sequence>
<evidence type="ECO:0000256" key="6">
    <source>
        <dbReference type="ARBA" id="ARBA00019762"/>
    </source>
</evidence>
<name>A0AAN6X496_9PEZI</name>
<keyword evidence="11 23" id="KW-0732">Signal</keyword>
<dbReference type="GO" id="GO:0009986">
    <property type="term" value="C:cell surface"/>
    <property type="evidence" value="ECO:0007669"/>
    <property type="project" value="TreeGrafter"/>
</dbReference>
<evidence type="ECO:0000256" key="19">
    <source>
        <dbReference type="ARBA" id="ARBA00025152"/>
    </source>
</evidence>
<dbReference type="InterPro" id="IPR017853">
    <property type="entry name" value="GH"/>
</dbReference>
<keyword evidence="18" id="KW-0624">Polysaccharide degradation</keyword>
<dbReference type="InterPro" id="IPR000490">
    <property type="entry name" value="Glyco_hydro_17"/>
</dbReference>
<evidence type="ECO:0000256" key="12">
    <source>
        <dbReference type="ARBA" id="ARBA00022801"/>
    </source>
</evidence>
<evidence type="ECO:0000256" key="11">
    <source>
        <dbReference type="ARBA" id="ARBA00022729"/>
    </source>
</evidence>
<evidence type="ECO:0000256" key="13">
    <source>
        <dbReference type="ARBA" id="ARBA00023136"/>
    </source>
</evidence>
<feature type="chain" id="PRO_5042906398" description="Probable glucan endo-1,3-beta-glucosidase eglC" evidence="23">
    <location>
        <begin position="20"/>
        <end position="319"/>
    </location>
</feature>
<dbReference type="Gene3D" id="3.20.20.80">
    <property type="entry name" value="Glycosidases"/>
    <property type="match status" value="1"/>
</dbReference>
<evidence type="ECO:0000256" key="14">
    <source>
        <dbReference type="ARBA" id="ARBA00023180"/>
    </source>
</evidence>
<keyword evidence="14" id="KW-0325">Glycoprotein</keyword>
<dbReference type="GO" id="GO:0000272">
    <property type="term" value="P:polysaccharide catabolic process"/>
    <property type="evidence" value="ECO:0007669"/>
    <property type="project" value="UniProtKB-KW"/>
</dbReference>
<reference evidence="24" key="2">
    <citation type="submission" date="2023-05" db="EMBL/GenBank/DDBJ databases">
        <authorList>
            <consortium name="Lawrence Berkeley National Laboratory"/>
            <person name="Steindorff A."/>
            <person name="Hensen N."/>
            <person name="Bonometti L."/>
            <person name="Westerberg I."/>
            <person name="Brannstrom I.O."/>
            <person name="Guillou S."/>
            <person name="Cros-Aarteil S."/>
            <person name="Calhoun S."/>
            <person name="Haridas S."/>
            <person name="Kuo A."/>
            <person name="Mondo S."/>
            <person name="Pangilinan J."/>
            <person name="Riley R."/>
            <person name="Labutti K."/>
            <person name="Andreopoulos B."/>
            <person name="Lipzen A."/>
            <person name="Chen C."/>
            <person name="Yanf M."/>
            <person name="Daum C."/>
            <person name="Ng V."/>
            <person name="Clum A."/>
            <person name="Ohm R."/>
            <person name="Martin F."/>
            <person name="Silar P."/>
            <person name="Natvig D."/>
            <person name="Lalanne C."/>
            <person name="Gautier V."/>
            <person name="Ament-Velasquez S.L."/>
            <person name="Kruys A."/>
            <person name="Hutchinson M.I."/>
            <person name="Powell A.J."/>
            <person name="Barry K."/>
            <person name="Miller A.N."/>
            <person name="Grigoriev I.V."/>
            <person name="Debuchy R."/>
            <person name="Gladieux P."/>
            <person name="Thoren M.H."/>
            <person name="Johannesson H."/>
        </authorList>
    </citation>
    <scope>NUCLEOTIDE SEQUENCE</scope>
    <source>
        <strain evidence="24">PSN309</strain>
    </source>
</reference>
<proteinExistence type="inferred from homology"/>
<dbReference type="GO" id="GO:0071555">
    <property type="term" value="P:cell wall organization"/>
    <property type="evidence" value="ECO:0007669"/>
    <property type="project" value="UniProtKB-KW"/>
</dbReference>
<keyword evidence="8" id="KW-0134">Cell wall</keyword>
<dbReference type="GO" id="GO:0009277">
    <property type="term" value="C:fungal-type cell wall"/>
    <property type="evidence" value="ECO:0007669"/>
    <property type="project" value="TreeGrafter"/>
</dbReference>
<keyword evidence="25" id="KW-1185">Reference proteome</keyword>
<keyword evidence="13" id="KW-0472">Membrane</keyword>
<evidence type="ECO:0000256" key="8">
    <source>
        <dbReference type="ARBA" id="ARBA00022512"/>
    </source>
</evidence>
<keyword evidence="9" id="KW-0964">Secreted</keyword>
<dbReference type="EMBL" id="MU864350">
    <property type="protein sequence ID" value="KAK4193574.1"/>
    <property type="molecule type" value="Genomic_DNA"/>
</dbReference>
<evidence type="ECO:0000313" key="25">
    <source>
        <dbReference type="Proteomes" id="UP001302126"/>
    </source>
</evidence>
<evidence type="ECO:0000256" key="3">
    <source>
        <dbReference type="ARBA" id="ARBA00004609"/>
    </source>
</evidence>
<dbReference type="Pfam" id="PF00332">
    <property type="entry name" value="Glyco_hydro_17"/>
    <property type="match status" value="1"/>
</dbReference>
<evidence type="ECO:0000256" key="5">
    <source>
        <dbReference type="ARBA" id="ARBA00012780"/>
    </source>
</evidence>
<comment type="subcellular location">
    <subcellularLocation>
        <location evidence="3">Cell membrane</location>
        <topology evidence="3">Lipid-anchor</topology>
        <topology evidence="3">GPI-anchor</topology>
    </subcellularLocation>
    <subcellularLocation>
        <location evidence="2">Secreted</location>
        <location evidence="2">Cell wall</location>
    </subcellularLocation>
</comment>
<dbReference type="EC" id="3.2.1.39" evidence="5"/>
<protein>
    <recommendedName>
        <fullName evidence="6">Probable glucan endo-1,3-beta-glucosidase eglC</fullName>
        <ecNumber evidence="5">3.2.1.39</ecNumber>
    </recommendedName>
    <alternativeName>
        <fullName evidence="20">Endo-1,3-beta-glucanase eglC</fullName>
    </alternativeName>
    <alternativeName>
        <fullName evidence="21">Laminarinase eglC</fullName>
    </alternativeName>
</protein>
<evidence type="ECO:0000313" key="24">
    <source>
        <dbReference type="EMBL" id="KAK4193574.1"/>
    </source>
</evidence>
<dbReference type="GO" id="GO:0005886">
    <property type="term" value="C:plasma membrane"/>
    <property type="evidence" value="ECO:0007669"/>
    <property type="project" value="UniProtKB-SubCell"/>
</dbReference>
<evidence type="ECO:0000256" key="16">
    <source>
        <dbReference type="ARBA" id="ARBA00023288"/>
    </source>
</evidence>
<evidence type="ECO:0000256" key="23">
    <source>
        <dbReference type="SAM" id="SignalP"/>
    </source>
</evidence>
<dbReference type="GO" id="GO:0005576">
    <property type="term" value="C:extracellular region"/>
    <property type="evidence" value="ECO:0007669"/>
    <property type="project" value="TreeGrafter"/>
</dbReference>
<reference evidence="24" key="1">
    <citation type="journal article" date="2023" name="Mol. Phylogenet. Evol.">
        <title>Genome-scale phylogeny and comparative genomics of the fungal order Sordariales.</title>
        <authorList>
            <person name="Hensen N."/>
            <person name="Bonometti L."/>
            <person name="Westerberg I."/>
            <person name="Brannstrom I.O."/>
            <person name="Guillou S."/>
            <person name="Cros-Aarteil S."/>
            <person name="Calhoun S."/>
            <person name="Haridas S."/>
            <person name="Kuo A."/>
            <person name="Mondo S."/>
            <person name="Pangilinan J."/>
            <person name="Riley R."/>
            <person name="LaButti K."/>
            <person name="Andreopoulos B."/>
            <person name="Lipzen A."/>
            <person name="Chen C."/>
            <person name="Yan M."/>
            <person name="Daum C."/>
            <person name="Ng V."/>
            <person name="Clum A."/>
            <person name="Steindorff A."/>
            <person name="Ohm R.A."/>
            <person name="Martin F."/>
            <person name="Silar P."/>
            <person name="Natvig D.O."/>
            <person name="Lalanne C."/>
            <person name="Gautier V."/>
            <person name="Ament-Velasquez S.L."/>
            <person name="Kruys A."/>
            <person name="Hutchinson M.I."/>
            <person name="Powell A.J."/>
            <person name="Barry K."/>
            <person name="Miller A.N."/>
            <person name="Grigoriev I.V."/>
            <person name="Debuchy R."/>
            <person name="Gladieux P."/>
            <person name="Hiltunen Thoren M."/>
            <person name="Johannesson H."/>
        </authorList>
    </citation>
    <scope>NUCLEOTIDE SEQUENCE</scope>
    <source>
        <strain evidence="24">PSN309</strain>
    </source>
</reference>
<feature type="signal peptide" evidence="23">
    <location>
        <begin position="1"/>
        <end position="19"/>
    </location>
</feature>
<evidence type="ECO:0000256" key="18">
    <source>
        <dbReference type="ARBA" id="ARBA00023326"/>
    </source>
</evidence>
<dbReference type="Proteomes" id="UP001302126">
    <property type="component" value="Unassembled WGS sequence"/>
</dbReference>
<gene>
    <name evidence="24" type="ORF">QBC35DRAFT_536840</name>
</gene>
<evidence type="ECO:0000256" key="15">
    <source>
        <dbReference type="ARBA" id="ARBA00023277"/>
    </source>
</evidence>
<evidence type="ECO:0000256" key="9">
    <source>
        <dbReference type="ARBA" id="ARBA00022525"/>
    </source>
</evidence>
<comment type="caution">
    <text evidence="24">The sequence shown here is derived from an EMBL/GenBank/DDBJ whole genome shotgun (WGS) entry which is preliminary data.</text>
</comment>
<dbReference type="GO" id="GO:0098552">
    <property type="term" value="C:side of membrane"/>
    <property type="evidence" value="ECO:0007669"/>
    <property type="project" value="UniProtKB-KW"/>
</dbReference>
<dbReference type="GO" id="GO:0042973">
    <property type="term" value="F:glucan endo-1,3-beta-D-glucosidase activity"/>
    <property type="evidence" value="ECO:0007669"/>
    <property type="project" value="UniProtKB-EC"/>
</dbReference>
<keyword evidence="12 24" id="KW-0378">Hydrolase</keyword>
<keyword evidence="16" id="KW-0449">Lipoprotein</keyword>
<dbReference type="FunFam" id="3.20.20.80:FF:000233">
    <property type="entry name" value="Probable glucan endo-1,3-beta-glucosidase eglC"/>
    <property type="match status" value="1"/>
</dbReference>
<accession>A0AAN6X496</accession>
<dbReference type="AlphaFoldDB" id="A0AAN6X496"/>
<evidence type="ECO:0000256" key="2">
    <source>
        <dbReference type="ARBA" id="ARBA00004191"/>
    </source>
</evidence>
<keyword evidence="17" id="KW-0961">Cell wall biogenesis/degradation</keyword>
<keyword evidence="10" id="KW-0336">GPI-anchor</keyword>
<dbReference type="PANTHER" id="PTHR16631:SF13">
    <property type="entry name" value="GLUCAN ENDO-1,3-BETA-GLUCOSIDASE EGLC-RELATED"/>
    <property type="match status" value="1"/>
</dbReference>
<evidence type="ECO:0000256" key="22">
    <source>
        <dbReference type="RuleBase" id="RU004335"/>
    </source>
</evidence>